<sequence>MNLSRRSLRWLQIILTLFYGQIISTGIFEYLIQGICGLIFHIRPIYDSIILIILGLFMFIFVLYAIFALWFCRLKMFTISLLILIGIFILTLVRSIFEIHYIGKYSIRIEWASIRITELVLKVFGIVVSVLFIVCLRQGYKPEHF</sequence>
<dbReference type="Proteomes" id="UP000663870">
    <property type="component" value="Unassembled WGS sequence"/>
</dbReference>
<evidence type="ECO:0000313" key="2">
    <source>
        <dbReference type="EMBL" id="CAF0858076.1"/>
    </source>
</evidence>
<reference evidence="2" key="1">
    <citation type="submission" date="2021-02" db="EMBL/GenBank/DDBJ databases">
        <authorList>
            <person name="Nowell W R."/>
        </authorList>
    </citation>
    <scope>NUCLEOTIDE SEQUENCE</scope>
</reference>
<comment type="caution">
    <text evidence="2">The sequence shown here is derived from an EMBL/GenBank/DDBJ whole genome shotgun (WGS) entry which is preliminary data.</text>
</comment>
<dbReference type="AlphaFoldDB" id="A0A813WW30"/>
<proteinExistence type="predicted"/>
<accession>A0A813WW30</accession>
<protein>
    <submittedName>
        <fullName evidence="2">Uncharacterized protein</fullName>
    </submittedName>
</protein>
<feature type="transmembrane region" description="Helical" evidence="1">
    <location>
        <begin position="77"/>
        <end position="99"/>
    </location>
</feature>
<name>A0A813WW30_9BILA</name>
<feature type="transmembrane region" description="Helical" evidence="1">
    <location>
        <begin position="119"/>
        <end position="140"/>
    </location>
</feature>
<organism evidence="2 3">
    <name type="scientific">Rotaria sordida</name>
    <dbReference type="NCBI Taxonomy" id="392033"/>
    <lineage>
        <taxon>Eukaryota</taxon>
        <taxon>Metazoa</taxon>
        <taxon>Spiralia</taxon>
        <taxon>Gnathifera</taxon>
        <taxon>Rotifera</taxon>
        <taxon>Eurotatoria</taxon>
        <taxon>Bdelloidea</taxon>
        <taxon>Philodinida</taxon>
        <taxon>Philodinidae</taxon>
        <taxon>Rotaria</taxon>
    </lineage>
</organism>
<gene>
    <name evidence="2" type="ORF">JXQ802_LOCUS7038</name>
</gene>
<keyword evidence="1" id="KW-0472">Membrane</keyword>
<feature type="transmembrane region" description="Helical" evidence="1">
    <location>
        <begin position="12"/>
        <end position="32"/>
    </location>
</feature>
<evidence type="ECO:0000313" key="3">
    <source>
        <dbReference type="Proteomes" id="UP000663870"/>
    </source>
</evidence>
<keyword evidence="1" id="KW-0812">Transmembrane</keyword>
<keyword evidence="3" id="KW-1185">Reference proteome</keyword>
<feature type="transmembrane region" description="Helical" evidence="1">
    <location>
        <begin position="44"/>
        <end position="71"/>
    </location>
</feature>
<evidence type="ECO:0000256" key="1">
    <source>
        <dbReference type="SAM" id="Phobius"/>
    </source>
</evidence>
<keyword evidence="1" id="KW-1133">Transmembrane helix</keyword>
<dbReference type="EMBL" id="CAJNOL010000115">
    <property type="protein sequence ID" value="CAF0858076.1"/>
    <property type="molecule type" value="Genomic_DNA"/>
</dbReference>